<dbReference type="InterPro" id="IPR038765">
    <property type="entry name" value="Papain-like_cys_pep_sf"/>
</dbReference>
<organism evidence="2 3">
    <name type="scientific">Actinia tenebrosa</name>
    <name type="common">Australian red waratah sea anemone</name>
    <dbReference type="NCBI Taxonomy" id="6105"/>
    <lineage>
        <taxon>Eukaryota</taxon>
        <taxon>Metazoa</taxon>
        <taxon>Cnidaria</taxon>
        <taxon>Anthozoa</taxon>
        <taxon>Hexacorallia</taxon>
        <taxon>Actiniaria</taxon>
        <taxon>Actiniidae</taxon>
        <taxon>Actinia</taxon>
    </lineage>
</organism>
<gene>
    <name evidence="3" type="primary">LOC116290945</name>
</gene>
<dbReference type="AlphaFoldDB" id="A0A6P8HBX8"/>
<dbReference type="SUPFAM" id="SSF54001">
    <property type="entry name" value="Cysteine proteinases"/>
    <property type="match status" value="1"/>
</dbReference>
<name>A0A6P8HBX8_ACTTE</name>
<keyword evidence="2" id="KW-1185">Reference proteome</keyword>
<keyword evidence="1" id="KW-0732">Signal</keyword>
<feature type="signal peptide" evidence="1">
    <location>
        <begin position="1"/>
        <end position="20"/>
    </location>
</feature>
<dbReference type="InterPro" id="IPR044934">
    <property type="entry name" value="Streptopain_sf"/>
</dbReference>
<proteinExistence type="predicted"/>
<evidence type="ECO:0000313" key="3">
    <source>
        <dbReference type="RefSeq" id="XP_031553929.1"/>
    </source>
</evidence>
<dbReference type="InParanoid" id="A0A6P8HBX8"/>
<dbReference type="Proteomes" id="UP000515163">
    <property type="component" value="Unplaced"/>
</dbReference>
<evidence type="ECO:0000256" key="1">
    <source>
        <dbReference type="SAM" id="SignalP"/>
    </source>
</evidence>
<dbReference type="Gene3D" id="3.90.70.50">
    <property type="entry name" value="Peptidase C10, streptopain"/>
    <property type="match status" value="1"/>
</dbReference>
<sequence>MYLSILTIYAVITGFSTSGAERIQLPYEVQETLLNLMTVDDLEHINTTDTHSIRLIYRKDLDSSYTAYYEIKNGEYFRVLSAGLKTGEIREVESGPLPSPSQVLIKQAGRVGQECKTFYRLAPGLYMCENKQNTAVAATFDWDADSQVEDWRTLHQKVQKRLSDFKDAWKNIAASVKDELWTSRRVSSKQDPRTVLYDAELISPGSTAIVPLERDFSNVTIHAIGHQRQNQLCQILVKACEHGQMGVKSELIHKLKNGIAFIKIEIREDKKFVRQVLRNHEVSFYVKIETKKGQQVLKYFSVDLSSHRQPRRSQRREWSIDREDLFPDYNQHKCCGCESGCGPVAWAQILAYYDRLAHYNPSSNYSKNFWECSDGTANNCTAPKTMNSNVIKYIEGIRSKLGTFCLFGGGATTPKNMKKISDWYRARGIKGRVVGRYGPLSFLGITYPAFKKSAESWLKERYPVILGFWTKGFSMHYAVATRYKEKQQKYRRCFFSICRTKVKVQGSFYLHMGWGGTSNGWYSKNTFAVYSAKKY</sequence>
<dbReference type="KEGG" id="aten:116290945"/>
<dbReference type="RefSeq" id="XP_031553929.1">
    <property type="nucleotide sequence ID" value="XM_031698069.1"/>
</dbReference>
<accession>A0A6P8HBX8</accession>
<reference evidence="3" key="1">
    <citation type="submission" date="2025-08" db="UniProtKB">
        <authorList>
            <consortium name="RefSeq"/>
        </authorList>
    </citation>
    <scope>IDENTIFICATION</scope>
    <source>
        <tissue evidence="3">Tentacle</tissue>
    </source>
</reference>
<dbReference type="GeneID" id="116290945"/>
<dbReference type="OrthoDB" id="5957160at2759"/>
<feature type="chain" id="PRO_5027879164" evidence="1">
    <location>
        <begin position="21"/>
        <end position="535"/>
    </location>
</feature>
<protein>
    <submittedName>
        <fullName evidence="3">Uncharacterized protein LOC116290945</fullName>
    </submittedName>
</protein>
<evidence type="ECO:0000313" key="2">
    <source>
        <dbReference type="Proteomes" id="UP000515163"/>
    </source>
</evidence>